<dbReference type="InterPro" id="IPR045256">
    <property type="entry name" value="RanBP1_RanBD"/>
</dbReference>
<dbReference type="GO" id="GO:0005096">
    <property type="term" value="F:GTPase activator activity"/>
    <property type="evidence" value="ECO:0007669"/>
    <property type="project" value="TreeGrafter"/>
</dbReference>
<dbReference type="GO" id="GO:0006913">
    <property type="term" value="P:nucleocytoplasmic transport"/>
    <property type="evidence" value="ECO:0007669"/>
    <property type="project" value="InterPro"/>
</dbReference>
<dbReference type="PROSITE" id="PS50196">
    <property type="entry name" value="RANBD1"/>
    <property type="match status" value="1"/>
</dbReference>
<accession>A0A1X6P8Z0</accession>
<dbReference type="OrthoDB" id="2357150at2759"/>
<gene>
    <name evidence="3" type="ORF">BU14_0153s0039</name>
</gene>
<dbReference type="InterPro" id="IPR011993">
    <property type="entry name" value="PH-like_dom_sf"/>
</dbReference>
<sequence>MAEPEAAASSTTPAAEELTLEEESTAIFQPVVELREEVKTSTGTENEESIFKMRAKLFRFDKEENMWKERGTGDLTMMRDTLAEDAAMRKIRLLMRREQTLKTCLNHFVNGAVELTENVGSDRSWVWSAVDYADGEADPCSLAVRFANSDQAAKFKTAYDEARQHMDNIADAEGAAEEEEEAAEADAGGAPAADAEGDSTAAAATAADASATADGNGDAAPAEAAAASPAKE</sequence>
<dbReference type="EMBL" id="KV918842">
    <property type="protein sequence ID" value="OSX77297.1"/>
    <property type="molecule type" value="Genomic_DNA"/>
</dbReference>
<dbReference type="PANTHER" id="PTHR23138">
    <property type="entry name" value="RAN BINDING PROTEIN"/>
    <property type="match status" value="1"/>
</dbReference>
<evidence type="ECO:0000256" key="1">
    <source>
        <dbReference type="SAM" id="MobiDB-lite"/>
    </source>
</evidence>
<feature type="compositionally biased region" description="Low complexity" evidence="1">
    <location>
        <begin position="1"/>
        <end position="17"/>
    </location>
</feature>
<evidence type="ECO:0000259" key="2">
    <source>
        <dbReference type="PROSITE" id="PS50196"/>
    </source>
</evidence>
<dbReference type="Pfam" id="PF00638">
    <property type="entry name" value="Ran_BP1"/>
    <property type="match status" value="1"/>
</dbReference>
<evidence type="ECO:0000313" key="3">
    <source>
        <dbReference type="EMBL" id="OSX77297.1"/>
    </source>
</evidence>
<dbReference type="CDD" id="cd13179">
    <property type="entry name" value="RanBD_RanBP1"/>
    <property type="match status" value="1"/>
</dbReference>
<dbReference type="SUPFAM" id="SSF50729">
    <property type="entry name" value="PH domain-like"/>
    <property type="match status" value="1"/>
</dbReference>
<dbReference type="PANTHER" id="PTHR23138:SF87">
    <property type="entry name" value="E3 SUMO-PROTEIN LIGASE RANBP2"/>
    <property type="match status" value="1"/>
</dbReference>
<dbReference type="FunFam" id="2.30.29.30:FF:000018">
    <property type="entry name" value="E3 SUMO-protein ligase RanBP2"/>
    <property type="match status" value="1"/>
</dbReference>
<dbReference type="AlphaFoldDB" id="A0A1X6P8Z0"/>
<keyword evidence="4" id="KW-1185">Reference proteome</keyword>
<evidence type="ECO:0000313" key="4">
    <source>
        <dbReference type="Proteomes" id="UP000218209"/>
    </source>
</evidence>
<organism evidence="3 4">
    <name type="scientific">Porphyra umbilicalis</name>
    <name type="common">Purple laver</name>
    <name type="synonym">Red alga</name>
    <dbReference type="NCBI Taxonomy" id="2786"/>
    <lineage>
        <taxon>Eukaryota</taxon>
        <taxon>Rhodophyta</taxon>
        <taxon>Bangiophyceae</taxon>
        <taxon>Bangiales</taxon>
        <taxon>Bangiaceae</taxon>
        <taxon>Porphyra</taxon>
    </lineage>
</organism>
<protein>
    <recommendedName>
        <fullName evidence="2">RanBD1 domain-containing protein</fullName>
    </recommendedName>
</protein>
<dbReference type="SMART" id="SM00160">
    <property type="entry name" value="RanBD"/>
    <property type="match status" value="1"/>
</dbReference>
<feature type="domain" description="RanBD1" evidence="2">
    <location>
        <begin position="27"/>
        <end position="168"/>
    </location>
</feature>
<feature type="compositionally biased region" description="Low complexity" evidence="1">
    <location>
        <begin position="185"/>
        <end position="232"/>
    </location>
</feature>
<dbReference type="GO" id="GO:0005643">
    <property type="term" value="C:nuclear pore"/>
    <property type="evidence" value="ECO:0007669"/>
    <property type="project" value="TreeGrafter"/>
</dbReference>
<dbReference type="InterPro" id="IPR045255">
    <property type="entry name" value="RanBP1-like"/>
</dbReference>
<dbReference type="GO" id="GO:0005737">
    <property type="term" value="C:cytoplasm"/>
    <property type="evidence" value="ECO:0007669"/>
    <property type="project" value="TreeGrafter"/>
</dbReference>
<dbReference type="Proteomes" id="UP000218209">
    <property type="component" value="Unassembled WGS sequence"/>
</dbReference>
<name>A0A1X6P8Z0_PORUM</name>
<feature type="region of interest" description="Disordered" evidence="1">
    <location>
        <begin position="173"/>
        <end position="232"/>
    </location>
</feature>
<feature type="region of interest" description="Disordered" evidence="1">
    <location>
        <begin position="1"/>
        <end position="22"/>
    </location>
</feature>
<dbReference type="Gene3D" id="2.30.29.30">
    <property type="entry name" value="Pleckstrin-homology domain (PH domain)/Phosphotyrosine-binding domain (PTB)"/>
    <property type="match status" value="1"/>
</dbReference>
<reference evidence="3 4" key="1">
    <citation type="submission" date="2017-03" db="EMBL/GenBank/DDBJ databases">
        <title>WGS assembly of Porphyra umbilicalis.</title>
        <authorList>
            <person name="Brawley S.H."/>
            <person name="Blouin N.A."/>
            <person name="Ficko-Blean E."/>
            <person name="Wheeler G.L."/>
            <person name="Lohr M."/>
            <person name="Goodson H.V."/>
            <person name="Jenkins J.W."/>
            <person name="Blaby-Haas C.E."/>
            <person name="Helliwell K.E."/>
            <person name="Chan C."/>
            <person name="Marriage T."/>
            <person name="Bhattacharya D."/>
            <person name="Klein A.S."/>
            <person name="Badis Y."/>
            <person name="Brodie J."/>
            <person name="Cao Y."/>
            <person name="Collen J."/>
            <person name="Dittami S.M."/>
            <person name="Gachon C.M."/>
            <person name="Green B.R."/>
            <person name="Karpowicz S."/>
            <person name="Kim J.W."/>
            <person name="Kudahl U."/>
            <person name="Lin S."/>
            <person name="Michel G."/>
            <person name="Mittag M."/>
            <person name="Olson B.J."/>
            <person name="Pangilinan J."/>
            <person name="Peng Y."/>
            <person name="Qiu H."/>
            <person name="Shu S."/>
            <person name="Singer J.T."/>
            <person name="Smith A.G."/>
            <person name="Sprecher B.N."/>
            <person name="Wagner V."/>
            <person name="Wang W."/>
            <person name="Wang Z.-Y."/>
            <person name="Yan J."/>
            <person name="Yarish C."/>
            <person name="Zoeuner-Riek S."/>
            <person name="Zhuang Y."/>
            <person name="Zou Y."/>
            <person name="Lindquist E.A."/>
            <person name="Grimwood J."/>
            <person name="Barry K."/>
            <person name="Rokhsar D.S."/>
            <person name="Schmutz J."/>
            <person name="Stiller J.W."/>
            <person name="Grossman A.R."/>
            <person name="Prochnik S.E."/>
        </authorList>
    </citation>
    <scope>NUCLEOTIDE SEQUENCE [LARGE SCALE GENOMIC DNA]</scope>
    <source>
        <strain evidence="3">4086291</strain>
    </source>
</reference>
<feature type="compositionally biased region" description="Acidic residues" evidence="1">
    <location>
        <begin position="174"/>
        <end position="184"/>
    </location>
</feature>
<proteinExistence type="predicted"/>
<dbReference type="InterPro" id="IPR000156">
    <property type="entry name" value="Ran_bind_dom"/>
</dbReference>